<evidence type="ECO:0000256" key="2">
    <source>
        <dbReference type="ARBA" id="ARBA00022475"/>
    </source>
</evidence>
<evidence type="ECO:0000256" key="3">
    <source>
        <dbReference type="ARBA" id="ARBA00022692"/>
    </source>
</evidence>
<organism evidence="9 10">
    <name type="scientific">Microlunatus kandeliicorticis</name>
    <dbReference type="NCBI Taxonomy" id="1759536"/>
    <lineage>
        <taxon>Bacteria</taxon>
        <taxon>Bacillati</taxon>
        <taxon>Actinomycetota</taxon>
        <taxon>Actinomycetes</taxon>
        <taxon>Propionibacteriales</taxon>
        <taxon>Propionibacteriaceae</taxon>
        <taxon>Microlunatus</taxon>
    </lineage>
</organism>
<keyword evidence="2" id="KW-1003">Cell membrane</keyword>
<dbReference type="AlphaFoldDB" id="A0A7W3P5Z9"/>
<dbReference type="Pfam" id="PF06271">
    <property type="entry name" value="RDD"/>
    <property type="match status" value="1"/>
</dbReference>
<comment type="subcellular location">
    <subcellularLocation>
        <location evidence="1">Cell membrane</location>
        <topology evidence="1">Multi-pass membrane protein</topology>
    </subcellularLocation>
</comment>
<keyword evidence="3 7" id="KW-0812">Transmembrane</keyword>
<name>A0A7W3P5Z9_9ACTN</name>
<feature type="transmembrane region" description="Helical" evidence="7">
    <location>
        <begin position="79"/>
        <end position="101"/>
    </location>
</feature>
<reference evidence="9 10" key="1">
    <citation type="submission" date="2020-07" db="EMBL/GenBank/DDBJ databases">
        <title>Sequencing the genomes of 1000 actinobacteria strains.</title>
        <authorList>
            <person name="Klenk H.-P."/>
        </authorList>
    </citation>
    <scope>NUCLEOTIDE SEQUENCE [LARGE SCALE GENOMIC DNA]</scope>
    <source>
        <strain evidence="9 10">DSM 100723</strain>
    </source>
</reference>
<dbReference type="PIRSF" id="PIRSF021697">
    <property type="entry name" value="UCP021697"/>
    <property type="match status" value="1"/>
</dbReference>
<dbReference type="InterPro" id="IPR016795">
    <property type="entry name" value="UCP021697"/>
</dbReference>
<evidence type="ECO:0000256" key="4">
    <source>
        <dbReference type="ARBA" id="ARBA00022989"/>
    </source>
</evidence>
<evidence type="ECO:0000259" key="8">
    <source>
        <dbReference type="Pfam" id="PF06271"/>
    </source>
</evidence>
<dbReference type="RefSeq" id="WP_182560006.1">
    <property type="nucleotide sequence ID" value="NZ_JACGWT010000003.1"/>
</dbReference>
<dbReference type="PANTHER" id="PTHR36115">
    <property type="entry name" value="PROLINE-RICH ANTIGEN HOMOLOG-RELATED"/>
    <property type="match status" value="1"/>
</dbReference>
<dbReference type="InterPro" id="IPR051791">
    <property type="entry name" value="Pra-immunoreactive"/>
</dbReference>
<keyword evidence="10" id="KW-1185">Reference proteome</keyword>
<dbReference type="GO" id="GO:0005886">
    <property type="term" value="C:plasma membrane"/>
    <property type="evidence" value="ECO:0007669"/>
    <property type="project" value="UniProtKB-SubCell"/>
</dbReference>
<evidence type="ECO:0000256" key="6">
    <source>
        <dbReference type="SAM" id="MobiDB-lite"/>
    </source>
</evidence>
<accession>A0A7W3P5Z9</accession>
<evidence type="ECO:0000313" key="9">
    <source>
        <dbReference type="EMBL" id="MBA8794427.1"/>
    </source>
</evidence>
<dbReference type="InterPro" id="IPR010432">
    <property type="entry name" value="RDD"/>
</dbReference>
<evidence type="ECO:0000256" key="7">
    <source>
        <dbReference type="SAM" id="Phobius"/>
    </source>
</evidence>
<sequence>MSRADRQDRADDRWVEHPEPRYPGERLGLPETGRTSLASWKSRIGALVLDWALSMLIAIAIFSPAVLTETDWRRFMTLAVFFVESALLSATAGGSFGQLLLRIAVMRLDGRPLGVPRAIARAALVSLALPPLIVDGNRRGLQDMICGTVVVNRR</sequence>
<proteinExistence type="predicted"/>
<keyword evidence="4 7" id="KW-1133">Transmembrane helix</keyword>
<evidence type="ECO:0000256" key="5">
    <source>
        <dbReference type="ARBA" id="ARBA00023136"/>
    </source>
</evidence>
<protein>
    <submittedName>
        <fullName evidence="9">Putative RDD family membrane protein YckC</fullName>
    </submittedName>
</protein>
<comment type="caution">
    <text evidence="9">The sequence shown here is derived from an EMBL/GenBank/DDBJ whole genome shotgun (WGS) entry which is preliminary data.</text>
</comment>
<dbReference type="PANTHER" id="PTHR36115:SF6">
    <property type="entry name" value="PROLINE-RICH ANTIGEN HOMOLOG"/>
    <property type="match status" value="1"/>
</dbReference>
<evidence type="ECO:0000313" key="10">
    <source>
        <dbReference type="Proteomes" id="UP000523079"/>
    </source>
</evidence>
<dbReference type="Proteomes" id="UP000523079">
    <property type="component" value="Unassembled WGS sequence"/>
</dbReference>
<feature type="compositionally biased region" description="Basic and acidic residues" evidence="6">
    <location>
        <begin position="1"/>
        <end position="24"/>
    </location>
</feature>
<keyword evidence="5 7" id="KW-0472">Membrane</keyword>
<dbReference type="EMBL" id="JACGWT010000003">
    <property type="protein sequence ID" value="MBA8794427.1"/>
    <property type="molecule type" value="Genomic_DNA"/>
</dbReference>
<gene>
    <name evidence="9" type="ORF">FHX74_002046</name>
</gene>
<feature type="transmembrane region" description="Helical" evidence="7">
    <location>
        <begin position="44"/>
        <end position="67"/>
    </location>
</feature>
<evidence type="ECO:0000256" key="1">
    <source>
        <dbReference type="ARBA" id="ARBA00004651"/>
    </source>
</evidence>
<feature type="domain" description="RDD" evidence="8">
    <location>
        <begin position="38"/>
        <end position="131"/>
    </location>
</feature>
<feature type="region of interest" description="Disordered" evidence="6">
    <location>
        <begin position="1"/>
        <end position="28"/>
    </location>
</feature>